<reference evidence="5 6" key="1">
    <citation type="submission" date="2018-09" db="EMBL/GenBank/DDBJ databases">
        <title>A high-quality reference genome of wild soybean provides a powerful tool to mine soybean genomes.</title>
        <authorList>
            <person name="Xie M."/>
            <person name="Chung C.Y.L."/>
            <person name="Li M.-W."/>
            <person name="Wong F.-L."/>
            <person name="Chan T.-F."/>
            <person name="Lam H.-M."/>
        </authorList>
    </citation>
    <scope>NUCLEOTIDE SEQUENCE [LARGE SCALE GENOMIC DNA]</scope>
    <source>
        <strain evidence="6">cv. W05</strain>
        <tissue evidence="5">Hypocotyl of etiolated seedlings</tissue>
    </source>
</reference>
<dbReference type="Pfam" id="PF00013">
    <property type="entry name" value="KH_1"/>
    <property type="match status" value="4"/>
</dbReference>
<evidence type="ECO:0000256" key="3">
    <source>
        <dbReference type="SAM" id="MobiDB-lite"/>
    </source>
</evidence>
<dbReference type="PANTHER" id="PTHR10288">
    <property type="entry name" value="KH DOMAIN CONTAINING RNA BINDING PROTEIN"/>
    <property type="match status" value="1"/>
</dbReference>
<evidence type="ECO:0000259" key="4">
    <source>
        <dbReference type="SMART" id="SM00322"/>
    </source>
</evidence>
<protein>
    <submittedName>
        <fullName evidence="5">KH domain-containing protein HEN4 isoform F</fullName>
    </submittedName>
</protein>
<evidence type="ECO:0000256" key="2">
    <source>
        <dbReference type="PROSITE-ProRule" id="PRU00117"/>
    </source>
</evidence>
<dbReference type="SUPFAM" id="SSF54791">
    <property type="entry name" value="Eukaryotic type KH-domain (KH-domain type I)"/>
    <property type="match status" value="4"/>
</dbReference>
<feature type="domain" description="K Homology" evidence="4">
    <location>
        <begin position="309"/>
        <end position="385"/>
    </location>
</feature>
<dbReference type="InterPro" id="IPR036612">
    <property type="entry name" value="KH_dom_type_1_sf"/>
</dbReference>
<evidence type="ECO:0000313" key="5">
    <source>
        <dbReference type="EMBL" id="RZB82863.1"/>
    </source>
</evidence>
<feature type="region of interest" description="Disordered" evidence="3">
    <location>
        <begin position="1"/>
        <end position="39"/>
    </location>
</feature>
<organism evidence="5 6">
    <name type="scientific">Glycine soja</name>
    <name type="common">Wild soybean</name>
    <dbReference type="NCBI Taxonomy" id="3848"/>
    <lineage>
        <taxon>Eukaryota</taxon>
        <taxon>Viridiplantae</taxon>
        <taxon>Streptophyta</taxon>
        <taxon>Embryophyta</taxon>
        <taxon>Tracheophyta</taxon>
        <taxon>Spermatophyta</taxon>
        <taxon>Magnoliopsida</taxon>
        <taxon>eudicotyledons</taxon>
        <taxon>Gunneridae</taxon>
        <taxon>Pentapetalae</taxon>
        <taxon>rosids</taxon>
        <taxon>fabids</taxon>
        <taxon>Fabales</taxon>
        <taxon>Fabaceae</taxon>
        <taxon>Papilionoideae</taxon>
        <taxon>50 kb inversion clade</taxon>
        <taxon>NPAAA clade</taxon>
        <taxon>indigoferoid/millettioid clade</taxon>
        <taxon>Phaseoleae</taxon>
        <taxon>Glycine</taxon>
        <taxon>Glycine subgen. Soja</taxon>
    </lineage>
</organism>
<keyword evidence="1" id="KW-0677">Repeat</keyword>
<feature type="domain" description="K Homology" evidence="4">
    <location>
        <begin position="401"/>
        <end position="456"/>
    </location>
</feature>
<proteinExistence type="predicted"/>
<dbReference type="CDD" id="cd22460">
    <property type="entry name" value="KH-I_PEPPER_rpt2_like"/>
    <property type="match status" value="1"/>
</dbReference>
<dbReference type="Gene3D" id="3.30.310.210">
    <property type="match status" value="1"/>
</dbReference>
<dbReference type="InterPro" id="IPR004088">
    <property type="entry name" value="KH_dom_type_1"/>
</dbReference>
<evidence type="ECO:0000313" key="6">
    <source>
        <dbReference type="Proteomes" id="UP000289340"/>
    </source>
</evidence>
<dbReference type="InterPro" id="IPR004087">
    <property type="entry name" value="KH_dom"/>
</dbReference>
<comment type="caution">
    <text evidence="5">The sequence shown here is derived from an EMBL/GenBank/DDBJ whole genome shotgun (WGS) entry which is preliminary data.</text>
</comment>
<dbReference type="EMBL" id="QZWG01000011">
    <property type="protein sequence ID" value="RZB82863.1"/>
    <property type="molecule type" value="Genomic_DNA"/>
</dbReference>
<dbReference type="AlphaFoldDB" id="A0A445I9Z0"/>
<dbReference type="CDD" id="cd22459">
    <property type="entry name" value="KH-I_PEPPER_rpt1_like"/>
    <property type="match status" value="2"/>
</dbReference>
<dbReference type="GO" id="GO:0003723">
    <property type="term" value="F:RNA binding"/>
    <property type="evidence" value="ECO:0007669"/>
    <property type="project" value="UniProtKB-UniRule"/>
</dbReference>
<dbReference type="Proteomes" id="UP000289340">
    <property type="component" value="Chromosome 11"/>
</dbReference>
<evidence type="ECO:0000256" key="1">
    <source>
        <dbReference type="ARBA" id="ARBA00022737"/>
    </source>
</evidence>
<keyword evidence="6" id="KW-1185">Reference proteome</keyword>
<accession>A0A445I9Z0</accession>
<dbReference type="SMART" id="SM00322">
    <property type="entry name" value="KH"/>
    <property type="match status" value="4"/>
</dbReference>
<feature type="domain" description="K Homology" evidence="4">
    <location>
        <begin position="143"/>
        <end position="217"/>
    </location>
</feature>
<dbReference type="PROSITE" id="PS50084">
    <property type="entry name" value="KH_TYPE_1"/>
    <property type="match status" value="4"/>
</dbReference>
<keyword evidence="2" id="KW-0694">RNA-binding</keyword>
<sequence>MGSNFLSPPAKRSALDPNPFPPNGPSKRSRQSKPPPPLSVPPGHVAFRLLCNASRIGGVIGKSGSVIKTLQQSTGAKIRIEDAPQESPDRVILVIADAALSCKVLLRNEEVVEVSKAQEALLKVFDRILEVAAEMEGVDVGDRVMSCRLVADSAQAGSVIGKGGKVVERIKKETGCKIRVLTDDLPLCASASDEMIEIEGRVSSVKKALVAVSQRLQDCPSVNRIKMMGNKPYEIVQYETLDALPREILTAAPRGTLTVVPHETVDHLLLRSSALSTLSSSSNSYATRVHSLSAEVNRVSSLEPKALQQEVSFRILCSNDRVGGVIGKGGNIVRALQSETGATISIGPLVAECEDRLITIAASENPESRYSPAQKAAVLVFSRSIEVGFEKELDSGLNKGSTVTVRLVVPSSQVGCLIGKGGVIVSEIRKATGANIRIIGTDQVPKCASDNDQVVQWK</sequence>
<gene>
    <name evidence="5" type="ORF">D0Y65_031791</name>
</gene>
<name>A0A445I9Z0_GLYSO</name>
<feature type="domain" description="K Homology" evidence="4">
    <location>
        <begin position="43"/>
        <end position="133"/>
    </location>
</feature>
<dbReference type="Gene3D" id="3.30.1370.10">
    <property type="entry name" value="K Homology domain, type 1"/>
    <property type="match status" value="2"/>
</dbReference>